<evidence type="ECO:0000313" key="1">
    <source>
        <dbReference type="EMBL" id="EEC57537.1"/>
    </source>
</evidence>
<name>B7ASJ1_9FIRM</name>
<gene>
    <name evidence="1" type="ORF">BACPEC_02046</name>
</gene>
<accession>B7ASJ1</accession>
<proteinExistence type="predicted"/>
<dbReference type="STRING" id="483218.BACPEC_02046"/>
<dbReference type="AlphaFoldDB" id="B7ASJ1"/>
<dbReference type="HOGENOM" id="CLU_191389_1_0_9"/>
<evidence type="ECO:0000313" key="2">
    <source>
        <dbReference type="Proteomes" id="UP000003136"/>
    </source>
</evidence>
<evidence type="ECO:0008006" key="3">
    <source>
        <dbReference type="Google" id="ProtNLM"/>
    </source>
</evidence>
<reference evidence="1 2" key="2">
    <citation type="submission" date="2008-11" db="EMBL/GenBank/DDBJ databases">
        <authorList>
            <person name="Fulton L."/>
            <person name="Clifton S."/>
            <person name="Fulton B."/>
            <person name="Xu J."/>
            <person name="Minx P."/>
            <person name="Pepin K.H."/>
            <person name="Johnson M."/>
            <person name="Bhonagiri V."/>
            <person name="Nash W.E."/>
            <person name="Mardis E.R."/>
            <person name="Wilson R.K."/>
        </authorList>
    </citation>
    <scope>NUCLEOTIDE SEQUENCE [LARGE SCALE GENOMIC DNA]</scope>
    <source>
        <strain evidence="1 2">ATCC 43243</strain>
    </source>
</reference>
<reference evidence="1 2" key="1">
    <citation type="submission" date="2008-11" db="EMBL/GenBank/DDBJ databases">
        <title>Draft genome sequence of Bacteroides pectinophilus (ATCC 43243).</title>
        <authorList>
            <person name="Sudarsanam P."/>
            <person name="Ley R."/>
            <person name="Guruge J."/>
            <person name="Turnbaugh P.J."/>
            <person name="Mahowald M."/>
            <person name="Liep D."/>
            <person name="Gordon J."/>
        </authorList>
    </citation>
    <scope>NUCLEOTIDE SEQUENCE [LARGE SCALE GENOMIC DNA]</scope>
    <source>
        <strain evidence="1 2">ATCC 43243</strain>
    </source>
</reference>
<sequence length="65" mass="7168">MKCMKCSCEMITAKLCGDVSGMSVRLTNKKKGVFETEHISTVSCFVCTKCGYVELKADNPKDLIL</sequence>
<dbReference type="Proteomes" id="UP000003136">
    <property type="component" value="Unassembled WGS sequence"/>
</dbReference>
<protein>
    <recommendedName>
        <fullName evidence="3">Nucleic acid-binding protein</fullName>
    </recommendedName>
</protein>
<dbReference type="EMBL" id="ABVQ01000036">
    <property type="protein sequence ID" value="EEC57537.1"/>
    <property type="molecule type" value="Genomic_DNA"/>
</dbReference>
<organism evidence="1 2">
    <name type="scientific">[Bacteroides] pectinophilus ATCC 43243</name>
    <dbReference type="NCBI Taxonomy" id="483218"/>
    <lineage>
        <taxon>Bacteria</taxon>
        <taxon>Bacillati</taxon>
        <taxon>Bacillota</taxon>
        <taxon>Clostridia</taxon>
        <taxon>Eubacteriales</taxon>
    </lineage>
</organism>
<dbReference type="eggNOG" id="ENOG5033JUE">
    <property type="taxonomic scope" value="Bacteria"/>
</dbReference>
<comment type="caution">
    <text evidence="1">The sequence shown here is derived from an EMBL/GenBank/DDBJ whole genome shotgun (WGS) entry which is preliminary data.</text>
</comment>
<keyword evidence="2" id="KW-1185">Reference proteome</keyword>